<name>A0A220VF09_9GAMM</name>
<dbReference type="Gene3D" id="1.10.443.10">
    <property type="entry name" value="Intergrase catalytic core"/>
    <property type="match status" value="1"/>
</dbReference>
<dbReference type="InterPro" id="IPR011010">
    <property type="entry name" value="DNA_brk_join_enz"/>
</dbReference>
<dbReference type="KEGG" id="pmai:CF386_07985"/>
<proteinExistence type="predicted"/>
<dbReference type="SUPFAM" id="SSF56349">
    <property type="entry name" value="DNA breaking-rejoining enzymes"/>
    <property type="match status" value="1"/>
</dbReference>
<dbReference type="InterPro" id="IPR013762">
    <property type="entry name" value="Integrase-like_cat_sf"/>
</dbReference>
<evidence type="ECO:0000256" key="1">
    <source>
        <dbReference type="ARBA" id="ARBA00023172"/>
    </source>
</evidence>
<sequence>MPTKHLYDHKFPEQHKIQDVDIVTLYHEKRYQELDEVVICKDAKGNITATFGESLWDCKPYSRKSQKNENTFNFSHFDSHPKLQRELKIFTYGWLFNKNTKQRKAVKFTTVLTNLKDLRRTYKFLALGQHDSIQSLSKSPVWRDFKTYLSNQDLVKGTLKSAFIVINKVLDLTSWHKIQHGIVEKIEVYKLAEQLSEKEDQQTLAIPDRYCDALFAKAFELVQKAYPHRKLIAQTEQEIQDNFLKGKEILDAKAHAQLLNGQPYKFMNEDGEIIKSRLYSNMIHDQEPKKIADIIAPLVNKLPHISLKDGNDFKRYLNQLITASYVICGGFSGMRYSELEKLTPHSYYKEVFNGRTYHMLQSHTFKLGEKRETWVTASSSELAIELMTVLTEKWRKEAKYPESKYSNTIWVNQSQRISKPYLIKSWNARLRQLCHQLNLIVTEEDYQACLGSNPNSQDKIKEKVKVGKPFPIATHQFRRTLAFYFFKNRLGTPIALKQQLKHLYLTMTDWYGNGGAKAAFKLIMDNEFKKILDNAGNEAITNEMFKHIHTDEALSGTHGKAIIKMRGNLPQMYSSWDNIYQAVKDKKLTLHNTHHSYCTSGYSCGMSGRFNPESCVECSKGSSIINAEHAKWWKRKHTSLTTYMQSEADEIGVSERTAFIIKIRAAEKVLLDHGIEFIPFEKELNIVEVRS</sequence>
<dbReference type="GO" id="GO:0003677">
    <property type="term" value="F:DNA binding"/>
    <property type="evidence" value="ECO:0007669"/>
    <property type="project" value="InterPro"/>
</dbReference>
<keyword evidence="3" id="KW-1185">Reference proteome</keyword>
<evidence type="ECO:0000313" key="3">
    <source>
        <dbReference type="Proteomes" id="UP000242175"/>
    </source>
</evidence>
<gene>
    <name evidence="2" type="ORF">CF386_07985</name>
</gene>
<accession>A0A220VF09</accession>
<keyword evidence="1" id="KW-0233">DNA recombination</keyword>
<organism evidence="2 3">
    <name type="scientific">Paraphotobacterium marinum</name>
    <dbReference type="NCBI Taxonomy" id="1755811"/>
    <lineage>
        <taxon>Bacteria</taxon>
        <taxon>Pseudomonadati</taxon>
        <taxon>Pseudomonadota</taxon>
        <taxon>Gammaproteobacteria</taxon>
        <taxon>Vibrionales</taxon>
        <taxon>Vibrionaceae</taxon>
        <taxon>Paraphotobacterium</taxon>
    </lineage>
</organism>
<reference evidence="2 3" key="1">
    <citation type="journal article" date="2016" name="Int. J. Syst. Evol. Microbiol.">
        <title>Paraphotobacterium marinum gen. nov., sp. nov., a member of the family Vibrionaceae, isolated from surface seawater.</title>
        <authorList>
            <person name="Huang Z."/>
            <person name="Dong C."/>
            <person name="Shao Z."/>
        </authorList>
    </citation>
    <scope>NUCLEOTIDE SEQUENCE [LARGE SCALE GENOMIC DNA]</scope>
    <source>
        <strain evidence="2 3">NSCS20N07D</strain>
    </source>
</reference>
<protein>
    <recommendedName>
        <fullName evidence="4">Integrase</fullName>
    </recommendedName>
</protein>
<dbReference type="AlphaFoldDB" id="A0A220VF09"/>
<dbReference type="Proteomes" id="UP000242175">
    <property type="component" value="Chromosome small"/>
</dbReference>
<dbReference type="EMBL" id="CP022356">
    <property type="protein sequence ID" value="ASK78998.1"/>
    <property type="molecule type" value="Genomic_DNA"/>
</dbReference>
<dbReference type="OrthoDB" id="8768428at2"/>
<evidence type="ECO:0000313" key="2">
    <source>
        <dbReference type="EMBL" id="ASK78998.1"/>
    </source>
</evidence>
<dbReference type="RefSeq" id="WP_089073906.1">
    <property type="nucleotide sequence ID" value="NZ_CBCSAM010000006.1"/>
</dbReference>
<dbReference type="GO" id="GO:0006310">
    <property type="term" value="P:DNA recombination"/>
    <property type="evidence" value="ECO:0007669"/>
    <property type="project" value="UniProtKB-KW"/>
</dbReference>
<dbReference type="GO" id="GO:0015074">
    <property type="term" value="P:DNA integration"/>
    <property type="evidence" value="ECO:0007669"/>
    <property type="project" value="InterPro"/>
</dbReference>
<evidence type="ECO:0008006" key="4">
    <source>
        <dbReference type="Google" id="ProtNLM"/>
    </source>
</evidence>